<protein>
    <submittedName>
        <fullName evidence="2">DUF4431 domain-containing protein</fullName>
    </submittedName>
</protein>
<evidence type="ECO:0000313" key="2">
    <source>
        <dbReference type="EMBL" id="EDC7037096.1"/>
    </source>
</evidence>
<name>A0A627NI10_SALER</name>
<gene>
    <name evidence="2" type="ORF">BIB98_11130</name>
</gene>
<accession>A0A627NI10</accession>
<evidence type="ECO:0000259" key="1">
    <source>
        <dbReference type="Pfam" id="PF14485"/>
    </source>
</evidence>
<feature type="domain" description="DUF4431" evidence="1">
    <location>
        <begin position="319"/>
        <end position="366"/>
    </location>
</feature>
<proteinExistence type="predicted"/>
<dbReference type="AlphaFoldDB" id="A0A627NI10"/>
<sequence>MPFFEGRKRRYYLFLLLIICQNTFAEEIKPLPQGDTWRKYIALSLRDEEGLEDGLFNLRRIEANSSIAYVCGLIKDKNDNFLTDGQNQYHLYDRVMAIGYRWSWGSVVRFDKTIASPQDVHCHYGKNVPLTSALLREQVAAQGRKNICQPVKASDPLRSDILNGLRASYIGDSNSLTLNGPLPTVKFIVEDLCATEDYAYFLGKATGDKTSFFIHDDANNRLRVVLKKSPDGVWRPQPENNLLTQQSKVSGGYCSDGTLRETDLAQLAQACRVEGDTVNLTGTLRQQGDGESAYWTLTPDNPLACVRDANKQQPGWNQTMQLVLTPQEREALNNLVGKKVSVGGDIFLALSASHHTPLLLDNIFRLTEIK</sequence>
<comment type="caution">
    <text evidence="2">The sequence shown here is derived from an EMBL/GenBank/DDBJ whole genome shotgun (WGS) entry which is preliminary data.</text>
</comment>
<dbReference type="EMBL" id="AALRUS010000009">
    <property type="protein sequence ID" value="EDC7037096.1"/>
    <property type="molecule type" value="Genomic_DNA"/>
</dbReference>
<dbReference type="Pfam" id="PF14485">
    <property type="entry name" value="DUF4431"/>
    <property type="match status" value="1"/>
</dbReference>
<dbReference type="InterPro" id="IPR027826">
    <property type="entry name" value="DUF4431"/>
</dbReference>
<reference evidence="2" key="1">
    <citation type="submission" date="2018-07" db="EMBL/GenBank/DDBJ databases">
        <authorList>
            <consortium name="PulseNet: The National Subtyping Network for Foodborne Disease Surveillance"/>
            <person name="Tarr C.L."/>
            <person name="Trees E."/>
            <person name="Katz L.S."/>
            <person name="Carleton-Romer H.A."/>
            <person name="Stroika S."/>
            <person name="Kucerova Z."/>
            <person name="Roache K.F."/>
            <person name="Sabol A.L."/>
            <person name="Besser J."/>
            <person name="Gerner-Smidt P."/>
        </authorList>
    </citation>
    <scope>NUCLEOTIDE SEQUENCE</scope>
    <source>
        <strain evidence="2">PNUSAS004103</strain>
    </source>
</reference>
<organism evidence="2">
    <name type="scientific">Salmonella enterica</name>
    <name type="common">Salmonella choleraesuis</name>
    <dbReference type="NCBI Taxonomy" id="28901"/>
    <lineage>
        <taxon>Bacteria</taxon>
        <taxon>Pseudomonadati</taxon>
        <taxon>Pseudomonadota</taxon>
        <taxon>Gammaproteobacteria</taxon>
        <taxon>Enterobacterales</taxon>
        <taxon>Enterobacteriaceae</taxon>
        <taxon>Salmonella</taxon>
    </lineage>
</organism>